<accession>A0A9D4JDB1</accession>
<gene>
    <name evidence="2" type="ORF">DPMN_135890</name>
</gene>
<protein>
    <submittedName>
        <fullName evidence="2">Uncharacterized protein</fullName>
    </submittedName>
</protein>
<reference evidence="2" key="1">
    <citation type="journal article" date="2019" name="bioRxiv">
        <title>The Genome of the Zebra Mussel, Dreissena polymorpha: A Resource for Invasive Species Research.</title>
        <authorList>
            <person name="McCartney M.A."/>
            <person name="Auch B."/>
            <person name="Kono T."/>
            <person name="Mallez S."/>
            <person name="Zhang Y."/>
            <person name="Obille A."/>
            <person name="Becker A."/>
            <person name="Abrahante J.E."/>
            <person name="Garbe J."/>
            <person name="Badalamenti J.P."/>
            <person name="Herman A."/>
            <person name="Mangelson H."/>
            <person name="Liachko I."/>
            <person name="Sullivan S."/>
            <person name="Sone E.D."/>
            <person name="Koren S."/>
            <person name="Silverstein K.A.T."/>
            <person name="Beckman K.B."/>
            <person name="Gohl D.M."/>
        </authorList>
    </citation>
    <scope>NUCLEOTIDE SEQUENCE</scope>
    <source>
        <strain evidence="2">Duluth1</strain>
        <tissue evidence="2">Whole animal</tissue>
    </source>
</reference>
<evidence type="ECO:0000256" key="1">
    <source>
        <dbReference type="SAM" id="MobiDB-lite"/>
    </source>
</evidence>
<feature type="region of interest" description="Disordered" evidence="1">
    <location>
        <begin position="44"/>
        <end position="77"/>
    </location>
</feature>
<keyword evidence="3" id="KW-1185">Reference proteome</keyword>
<organism evidence="2 3">
    <name type="scientific">Dreissena polymorpha</name>
    <name type="common">Zebra mussel</name>
    <name type="synonym">Mytilus polymorpha</name>
    <dbReference type="NCBI Taxonomy" id="45954"/>
    <lineage>
        <taxon>Eukaryota</taxon>
        <taxon>Metazoa</taxon>
        <taxon>Spiralia</taxon>
        <taxon>Lophotrochozoa</taxon>
        <taxon>Mollusca</taxon>
        <taxon>Bivalvia</taxon>
        <taxon>Autobranchia</taxon>
        <taxon>Heteroconchia</taxon>
        <taxon>Euheterodonta</taxon>
        <taxon>Imparidentia</taxon>
        <taxon>Neoheterodontei</taxon>
        <taxon>Myida</taxon>
        <taxon>Dreissenoidea</taxon>
        <taxon>Dreissenidae</taxon>
        <taxon>Dreissena</taxon>
    </lineage>
</organism>
<feature type="compositionally biased region" description="Basic and acidic residues" evidence="1">
    <location>
        <begin position="58"/>
        <end position="71"/>
    </location>
</feature>
<sequence length="77" mass="9194">MIADKYESVVYLVIDQPNVDIPVYRIRSPDRAENNMYRVTSRFEEEKQECETPAQEKSSTRFKTETVRPESIRYGFR</sequence>
<dbReference type="Proteomes" id="UP000828390">
    <property type="component" value="Unassembled WGS sequence"/>
</dbReference>
<proteinExistence type="predicted"/>
<evidence type="ECO:0000313" key="2">
    <source>
        <dbReference type="EMBL" id="KAH3807545.1"/>
    </source>
</evidence>
<dbReference type="EMBL" id="JAIWYP010000006">
    <property type="protein sequence ID" value="KAH3807545.1"/>
    <property type="molecule type" value="Genomic_DNA"/>
</dbReference>
<reference evidence="2" key="2">
    <citation type="submission" date="2020-11" db="EMBL/GenBank/DDBJ databases">
        <authorList>
            <person name="McCartney M.A."/>
            <person name="Auch B."/>
            <person name="Kono T."/>
            <person name="Mallez S."/>
            <person name="Becker A."/>
            <person name="Gohl D.M."/>
            <person name="Silverstein K.A.T."/>
            <person name="Koren S."/>
            <person name="Bechman K.B."/>
            <person name="Herman A."/>
            <person name="Abrahante J.E."/>
            <person name="Garbe J."/>
        </authorList>
    </citation>
    <scope>NUCLEOTIDE SEQUENCE</scope>
    <source>
        <strain evidence="2">Duluth1</strain>
        <tissue evidence="2">Whole animal</tissue>
    </source>
</reference>
<name>A0A9D4JDB1_DREPO</name>
<comment type="caution">
    <text evidence="2">The sequence shown here is derived from an EMBL/GenBank/DDBJ whole genome shotgun (WGS) entry which is preliminary data.</text>
</comment>
<dbReference type="AlphaFoldDB" id="A0A9D4JDB1"/>
<evidence type="ECO:0000313" key="3">
    <source>
        <dbReference type="Proteomes" id="UP000828390"/>
    </source>
</evidence>